<dbReference type="Proteomes" id="UP000008701">
    <property type="component" value="Chromosome"/>
</dbReference>
<dbReference type="EMBL" id="CP000492">
    <property type="protein sequence ID" value="ABL65792.1"/>
    <property type="molecule type" value="Genomic_DNA"/>
</dbReference>
<keyword evidence="1" id="KW-1133">Transmembrane helix</keyword>
<keyword evidence="1" id="KW-0472">Membrane</keyword>
<dbReference type="AlphaFoldDB" id="A1BHB5"/>
<protein>
    <submittedName>
        <fullName evidence="2">Uncharacterized protein</fullName>
    </submittedName>
</protein>
<evidence type="ECO:0000313" key="2">
    <source>
        <dbReference type="EMBL" id="ABL65792.1"/>
    </source>
</evidence>
<dbReference type="HOGENOM" id="CLU_142733_0_0_10"/>
<feature type="transmembrane region" description="Helical" evidence="1">
    <location>
        <begin position="21"/>
        <end position="41"/>
    </location>
</feature>
<organism evidence="2 3">
    <name type="scientific">Chlorobium phaeobacteroides (strain DSM 266 / SMG 266 / 2430)</name>
    <dbReference type="NCBI Taxonomy" id="290317"/>
    <lineage>
        <taxon>Bacteria</taxon>
        <taxon>Pseudomonadati</taxon>
        <taxon>Chlorobiota</taxon>
        <taxon>Chlorobiia</taxon>
        <taxon>Chlorobiales</taxon>
        <taxon>Chlorobiaceae</taxon>
        <taxon>Chlorobium/Pelodictyon group</taxon>
        <taxon>Chlorobium</taxon>
    </lineage>
</organism>
<evidence type="ECO:0000256" key="1">
    <source>
        <dbReference type="SAM" id="Phobius"/>
    </source>
</evidence>
<sequence length="151" mass="17106">MFTSMQYGFRYAQLQDWLAKALFILIFLFFYGTAHAPVGSLTPAPGSSERRAVLDVLRSKVRELHEIDVVFVVRKLNVQGGWAWVETLPQTADGTGRYESFAALMRKKAGIWRILEIPCAEPDNPDCIDSPGYFSKLKKRFSGLPHEILPE</sequence>
<gene>
    <name evidence="2" type="ordered locus">Cpha266_1775</name>
</gene>
<evidence type="ECO:0000313" key="3">
    <source>
        <dbReference type="Proteomes" id="UP000008701"/>
    </source>
</evidence>
<keyword evidence="3" id="KW-1185">Reference proteome</keyword>
<name>A1BHB5_CHLPD</name>
<keyword evidence="1" id="KW-0812">Transmembrane</keyword>
<dbReference type="STRING" id="290317.Cpha266_1775"/>
<reference evidence="2 3" key="1">
    <citation type="submission" date="2006-12" db="EMBL/GenBank/DDBJ databases">
        <title>Complete sequence of Chlorobium phaeobacteroides DSM 266.</title>
        <authorList>
            <consortium name="US DOE Joint Genome Institute"/>
            <person name="Copeland A."/>
            <person name="Lucas S."/>
            <person name="Lapidus A."/>
            <person name="Barry K."/>
            <person name="Detter J.C."/>
            <person name="Glavina del Rio T."/>
            <person name="Hammon N."/>
            <person name="Israni S."/>
            <person name="Pitluck S."/>
            <person name="Goltsman E."/>
            <person name="Schmutz J."/>
            <person name="Larimer F."/>
            <person name="Land M."/>
            <person name="Hauser L."/>
            <person name="Mikhailova N."/>
            <person name="Li T."/>
            <person name="Overmann J."/>
            <person name="Bryant D.A."/>
            <person name="Richardson P."/>
        </authorList>
    </citation>
    <scope>NUCLEOTIDE SEQUENCE [LARGE SCALE GENOMIC DNA]</scope>
    <source>
        <strain evidence="2 3">DSM 266</strain>
    </source>
</reference>
<proteinExistence type="predicted"/>
<dbReference type="KEGG" id="cph:Cpha266_1775"/>
<accession>A1BHB5</accession>